<evidence type="ECO:0000256" key="1">
    <source>
        <dbReference type="ARBA" id="ARBA00004370"/>
    </source>
</evidence>
<dbReference type="InterPro" id="IPR011990">
    <property type="entry name" value="TPR-like_helical_dom_sf"/>
</dbReference>
<dbReference type="STRING" id="1579316.RC74_05660"/>
<keyword evidence="9" id="KW-1185">Reference proteome</keyword>
<dbReference type="InterPro" id="IPR010817">
    <property type="entry name" value="HemY_N"/>
</dbReference>
<dbReference type="GO" id="GO:0016020">
    <property type="term" value="C:membrane"/>
    <property type="evidence" value="ECO:0007669"/>
    <property type="project" value="UniProtKB-SubCell"/>
</dbReference>
<keyword evidence="3 6" id="KW-1133">Transmembrane helix</keyword>
<sequence>MIWSLVKILSFVVLIAALALGAGILAESNEGIRIAVANTEFTLQPLQAAIVSVAFLVLVWLLIKIVGLVVAVIRFLSGDETAISRYFDRNRERKGYEALAQGMMALSSGESRVAMAKAARADKYLNRPELTNLLTAQAAEISGDTQKAEEVYRRLLTDERTRFVGVRGIMKQKLAQGDTVTALALAEKAFALKPRHTETQNTLLQLQTEKHDWQGARRTLKSQVKTGAIPRDVYKRRDAVLALSEVSILLDETSTIEAREAAIATQKQSPDLIPASVLAADVYIEQGKPKLAARLLKKAWAAQPHPDLAAAFARIDPNEDAKARLKRFEALTNQRTGHPETIMLLAELLISAEDFPTARRKMGTLAETSPSSRSLALMAAIERGEGADDATVRGWLAKAVTAPRSEAWVCDNCGQVHGVWVPVCTKCNSIDTLSWKTPSEPESESTNSASMLALITESIRNDDLDDEEDVQDAEIVPDEPKTSD</sequence>
<feature type="region of interest" description="Disordered" evidence="5">
    <location>
        <begin position="435"/>
        <end position="484"/>
    </location>
</feature>
<name>A0A126UXP8_9RHOB</name>
<organism evidence="8 9">
    <name type="scientific">Falsihalocynthiibacter arcticus</name>
    <dbReference type="NCBI Taxonomy" id="1579316"/>
    <lineage>
        <taxon>Bacteria</taxon>
        <taxon>Pseudomonadati</taxon>
        <taxon>Pseudomonadota</taxon>
        <taxon>Alphaproteobacteria</taxon>
        <taxon>Rhodobacterales</taxon>
        <taxon>Roseobacteraceae</taxon>
        <taxon>Falsihalocynthiibacter</taxon>
    </lineage>
</organism>
<protein>
    <submittedName>
        <fullName evidence="8">Heme biosynthesis protein HemY</fullName>
    </submittedName>
</protein>
<dbReference type="OrthoDB" id="9798343at2"/>
<dbReference type="EMBL" id="CP014327">
    <property type="protein sequence ID" value="AML50834.1"/>
    <property type="molecule type" value="Genomic_DNA"/>
</dbReference>
<dbReference type="RefSeq" id="WP_039002917.1">
    <property type="nucleotide sequence ID" value="NZ_CP014327.1"/>
</dbReference>
<evidence type="ECO:0000256" key="5">
    <source>
        <dbReference type="SAM" id="MobiDB-lite"/>
    </source>
</evidence>
<feature type="domain" description="HemY N-terminal" evidence="7">
    <location>
        <begin position="32"/>
        <end position="143"/>
    </location>
</feature>
<evidence type="ECO:0000256" key="3">
    <source>
        <dbReference type="ARBA" id="ARBA00022989"/>
    </source>
</evidence>
<dbReference type="PIRSF" id="PIRSF031802">
    <property type="entry name" value="UCP031802"/>
    <property type="match status" value="1"/>
</dbReference>
<dbReference type="Gene3D" id="1.25.40.10">
    <property type="entry name" value="Tetratricopeptide repeat domain"/>
    <property type="match status" value="1"/>
</dbReference>
<reference evidence="8 9" key="1">
    <citation type="submission" date="2016-02" db="EMBL/GenBank/DDBJ databases">
        <title>Complete genome sequence of Halocynthiibacter arcticus PAMC 20958t from arctic marine sediment.</title>
        <authorList>
            <person name="Lee Y.M."/>
            <person name="Baek K."/>
            <person name="Lee H.K."/>
            <person name="Shin S.C."/>
        </authorList>
    </citation>
    <scope>NUCLEOTIDE SEQUENCE [LARGE SCALE GENOMIC DNA]</scope>
    <source>
        <strain evidence="8">PAMC 20958</strain>
    </source>
</reference>
<evidence type="ECO:0000256" key="6">
    <source>
        <dbReference type="SAM" id="Phobius"/>
    </source>
</evidence>
<dbReference type="SUPFAM" id="SSF48452">
    <property type="entry name" value="TPR-like"/>
    <property type="match status" value="2"/>
</dbReference>
<evidence type="ECO:0000256" key="4">
    <source>
        <dbReference type="ARBA" id="ARBA00023136"/>
    </source>
</evidence>
<proteinExistence type="predicted"/>
<evidence type="ECO:0000313" key="9">
    <source>
        <dbReference type="Proteomes" id="UP000070371"/>
    </source>
</evidence>
<accession>A0A126UXP8</accession>
<comment type="subcellular location">
    <subcellularLocation>
        <location evidence="1">Membrane</location>
    </subcellularLocation>
</comment>
<evidence type="ECO:0000259" key="7">
    <source>
        <dbReference type="Pfam" id="PF07219"/>
    </source>
</evidence>
<keyword evidence="4 6" id="KW-0472">Membrane</keyword>
<feature type="compositionally biased region" description="Low complexity" evidence="5">
    <location>
        <begin position="437"/>
        <end position="446"/>
    </location>
</feature>
<gene>
    <name evidence="8" type="ORF">RC74_05660</name>
</gene>
<dbReference type="Proteomes" id="UP000070371">
    <property type="component" value="Chromosome"/>
</dbReference>
<evidence type="ECO:0000313" key="8">
    <source>
        <dbReference type="EMBL" id="AML50834.1"/>
    </source>
</evidence>
<keyword evidence="2 6" id="KW-0812">Transmembrane</keyword>
<feature type="compositionally biased region" description="Acidic residues" evidence="5">
    <location>
        <begin position="463"/>
        <end position="477"/>
    </location>
</feature>
<dbReference type="AlphaFoldDB" id="A0A126UXP8"/>
<dbReference type="KEGG" id="hat:RC74_05660"/>
<dbReference type="InterPro" id="IPR016982">
    <property type="entry name" value="Mms48"/>
</dbReference>
<evidence type="ECO:0000256" key="2">
    <source>
        <dbReference type="ARBA" id="ARBA00022692"/>
    </source>
</evidence>
<dbReference type="Pfam" id="PF07219">
    <property type="entry name" value="HemY_N"/>
    <property type="match status" value="1"/>
</dbReference>
<feature type="transmembrane region" description="Helical" evidence="6">
    <location>
        <begin position="50"/>
        <end position="76"/>
    </location>
</feature>